<dbReference type="InterPro" id="IPR001633">
    <property type="entry name" value="EAL_dom"/>
</dbReference>
<evidence type="ECO:0000256" key="8">
    <source>
        <dbReference type="ARBA" id="ARBA00023136"/>
    </source>
</evidence>
<evidence type="ECO:0000256" key="1">
    <source>
        <dbReference type="ARBA" id="ARBA00004651"/>
    </source>
</evidence>
<evidence type="ECO:0000313" key="12">
    <source>
        <dbReference type="EMBL" id="PXF30205.1"/>
    </source>
</evidence>
<feature type="transmembrane region" description="Helical" evidence="10">
    <location>
        <begin position="6"/>
        <end position="29"/>
    </location>
</feature>
<keyword evidence="3" id="KW-1003">Cell membrane</keyword>
<keyword evidence="6" id="KW-0378">Hydrolase</keyword>
<evidence type="ECO:0000313" key="13">
    <source>
        <dbReference type="Proteomes" id="UP000248090"/>
    </source>
</evidence>
<evidence type="ECO:0000256" key="6">
    <source>
        <dbReference type="ARBA" id="ARBA00022801"/>
    </source>
</evidence>
<name>A0ABX5LU60_9GAMM</name>
<gene>
    <name evidence="12" type="ORF">WH50_16860</name>
</gene>
<evidence type="ECO:0000256" key="10">
    <source>
        <dbReference type="SAM" id="Phobius"/>
    </source>
</evidence>
<evidence type="ECO:0000256" key="3">
    <source>
        <dbReference type="ARBA" id="ARBA00022475"/>
    </source>
</evidence>
<reference evidence="12 13" key="1">
    <citation type="submission" date="2015-03" db="EMBL/GenBank/DDBJ databases">
        <authorList>
            <person name="Krishnan R."/>
            <person name="Midha S."/>
            <person name="Patil P.B."/>
            <person name="Rameshkumar N."/>
        </authorList>
    </citation>
    <scope>NUCLEOTIDE SEQUENCE [LARGE SCALE GENOMIC DNA]</scope>
    <source>
        <strain evidence="12 13">L1E11</strain>
    </source>
</reference>
<accession>A0ABX5LU60</accession>
<dbReference type="SUPFAM" id="SSF141868">
    <property type="entry name" value="EAL domain-like"/>
    <property type="match status" value="1"/>
</dbReference>
<keyword evidence="7 10" id="KW-1133">Transmembrane helix</keyword>
<dbReference type="PANTHER" id="PTHR33121:SF70">
    <property type="entry name" value="SIGNALING PROTEIN YKOW"/>
    <property type="match status" value="1"/>
</dbReference>
<evidence type="ECO:0000256" key="5">
    <source>
        <dbReference type="ARBA" id="ARBA00022692"/>
    </source>
</evidence>
<dbReference type="Pfam" id="PF00563">
    <property type="entry name" value="EAL"/>
    <property type="match status" value="1"/>
</dbReference>
<dbReference type="RefSeq" id="WP_110188402.1">
    <property type="nucleotide sequence ID" value="NZ_CP177354.1"/>
</dbReference>
<comment type="caution">
    <text evidence="12">The sequence shown here is derived from an EMBL/GenBank/DDBJ whole genome shotgun (WGS) entry which is preliminary data.</text>
</comment>
<dbReference type="PROSITE" id="PS50883">
    <property type="entry name" value="EAL"/>
    <property type="match status" value="1"/>
</dbReference>
<proteinExistence type="predicted"/>
<evidence type="ECO:0000256" key="2">
    <source>
        <dbReference type="ARBA" id="ARBA00012282"/>
    </source>
</evidence>
<keyword evidence="4" id="KW-0973">c-di-GMP</keyword>
<protein>
    <recommendedName>
        <fullName evidence="2">cyclic-guanylate-specific phosphodiesterase</fullName>
        <ecNumber evidence="2">3.1.4.52</ecNumber>
    </recommendedName>
</protein>
<evidence type="ECO:0000256" key="4">
    <source>
        <dbReference type="ARBA" id="ARBA00022636"/>
    </source>
</evidence>
<dbReference type="CDD" id="cd01948">
    <property type="entry name" value="EAL"/>
    <property type="match status" value="1"/>
</dbReference>
<dbReference type="Proteomes" id="UP000248090">
    <property type="component" value="Unassembled WGS sequence"/>
</dbReference>
<keyword evidence="8 10" id="KW-0472">Membrane</keyword>
<evidence type="ECO:0000256" key="7">
    <source>
        <dbReference type="ARBA" id="ARBA00022989"/>
    </source>
</evidence>
<dbReference type="EC" id="3.1.4.52" evidence="2"/>
<comment type="subcellular location">
    <subcellularLocation>
        <location evidence="1">Cell membrane</location>
        <topology evidence="1">Multi-pass membrane protein</topology>
    </subcellularLocation>
</comment>
<dbReference type="InterPro" id="IPR024744">
    <property type="entry name" value="CSS-motif_dom"/>
</dbReference>
<evidence type="ECO:0000256" key="9">
    <source>
        <dbReference type="ARBA" id="ARBA00034290"/>
    </source>
</evidence>
<dbReference type="InterPro" id="IPR050706">
    <property type="entry name" value="Cyclic-di-GMP_PDE-like"/>
</dbReference>
<feature type="domain" description="EAL" evidence="11">
    <location>
        <begin position="255"/>
        <end position="509"/>
    </location>
</feature>
<dbReference type="PANTHER" id="PTHR33121">
    <property type="entry name" value="CYCLIC DI-GMP PHOSPHODIESTERASE PDEF"/>
    <property type="match status" value="1"/>
</dbReference>
<dbReference type="EMBL" id="LAPT01000082">
    <property type="protein sequence ID" value="PXF30205.1"/>
    <property type="molecule type" value="Genomic_DNA"/>
</dbReference>
<dbReference type="Gene3D" id="3.20.20.450">
    <property type="entry name" value="EAL domain"/>
    <property type="match status" value="1"/>
</dbReference>
<dbReference type="InterPro" id="IPR035919">
    <property type="entry name" value="EAL_sf"/>
</dbReference>
<organism evidence="12 13">
    <name type="scientific">Pokkaliibacter plantistimulans</name>
    <dbReference type="NCBI Taxonomy" id="1635171"/>
    <lineage>
        <taxon>Bacteria</taxon>
        <taxon>Pseudomonadati</taxon>
        <taxon>Pseudomonadota</taxon>
        <taxon>Gammaproteobacteria</taxon>
        <taxon>Oceanospirillales</taxon>
        <taxon>Balneatrichaceae</taxon>
        <taxon>Pokkaliibacter</taxon>
    </lineage>
</organism>
<keyword evidence="5 10" id="KW-0812">Transmembrane</keyword>
<comment type="catalytic activity">
    <reaction evidence="9">
        <text>3',3'-c-di-GMP + H2O = 5'-phosphoguanylyl(3'-&gt;5')guanosine + H(+)</text>
        <dbReference type="Rhea" id="RHEA:24902"/>
        <dbReference type="ChEBI" id="CHEBI:15377"/>
        <dbReference type="ChEBI" id="CHEBI:15378"/>
        <dbReference type="ChEBI" id="CHEBI:58754"/>
        <dbReference type="ChEBI" id="CHEBI:58805"/>
        <dbReference type="EC" id="3.1.4.52"/>
    </reaction>
</comment>
<feature type="transmembrane region" description="Helical" evidence="10">
    <location>
        <begin position="226"/>
        <end position="244"/>
    </location>
</feature>
<evidence type="ECO:0000259" key="11">
    <source>
        <dbReference type="PROSITE" id="PS50883"/>
    </source>
</evidence>
<sequence>MKPNILTTWVIAPLLFVIFFVVFILIAVFDVQRDAEKTAEQMMHQTGEYLLSTMMVLQKLNTIADAPCSDSFIERLRVEVFKSDSVRDIAYVDGNRVLCSAGSGFLKSDGLLDKEDLIGAMERKFWFNMQLMQAGVRVSVTAQQLGNYVIVEYPGHFQSTIASSAYDSAVVAVFPDSSYYFAYGDKDITRVLQRPFVLGGGVACNDDPRTYCVAVEMHDAEMLASVLPLLTLGLVLSFLLALLGKSLADQMLAKRYSLQGRVRRALEKEPQNFYCVFQPIVELSTGKTMGCEVLARFQDDIGGLSPIDFIPVVQQMRQTWKFTELIMARAVEELNRCDFQGRAFYASFNVFPEDLSKDRAEIISTSKPLAAALNSPFDVVIEILETSIDYGSGMHESLEFLRKMGVRIAIDDFGTGHSNLNMLINFEADLLKIDRSFVDGSEDPESVRAKILPIMVEIADTAGLKKVAEGIETQEQADHVLKVGVELGQGYFFSRPVSAEVLTNYVQNH</sequence>
<keyword evidence="13" id="KW-1185">Reference proteome</keyword>
<dbReference type="SMART" id="SM00052">
    <property type="entry name" value="EAL"/>
    <property type="match status" value="1"/>
</dbReference>
<dbReference type="Pfam" id="PF12792">
    <property type="entry name" value="CSS-motif"/>
    <property type="match status" value="1"/>
</dbReference>